<evidence type="ECO:0000256" key="6">
    <source>
        <dbReference type="ARBA" id="ARBA00022840"/>
    </source>
</evidence>
<keyword evidence="11" id="KW-0206">Cytoskeleton</keyword>
<dbReference type="InterPro" id="IPR042228">
    <property type="entry name" value="Dynein_linker_3"/>
</dbReference>
<evidence type="ECO:0000256" key="13">
    <source>
        <dbReference type="SAM" id="Coils"/>
    </source>
</evidence>
<dbReference type="FunFam" id="1.10.8.720:FF:000001">
    <property type="entry name" value="dynein heavy chain 7, axonemal"/>
    <property type="match status" value="1"/>
</dbReference>
<dbReference type="InterPro" id="IPR027417">
    <property type="entry name" value="P-loop_NTPase"/>
</dbReference>
<evidence type="ECO:0000259" key="16">
    <source>
        <dbReference type="Pfam" id="PF08393"/>
    </source>
</evidence>
<feature type="domain" description="Dynein heavy chain AAA lid" evidence="23">
    <location>
        <begin position="3501"/>
        <end position="3640"/>
    </location>
</feature>
<evidence type="ECO:0000256" key="2">
    <source>
        <dbReference type="ARBA" id="ARBA00008887"/>
    </source>
</evidence>
<keyword evidence="9" id="KW-0969">Cilium</keyword>
<sequence length="3947" mass="457609">MSKKIRPTDKEHYNFSKHTNETNKSKKRINIYHGFNEKSKKMKEAKEARENHEIFRSNLVDAYSKYLDPEDNVEANKNTFLKYYFFITQGAEADTKYLTPIDPRIVDGIVSRLSKEFQKSPFLLEFKNEILNECYLKAMKEAVVAYSLHDVNSKHNLLPFLDTSFRKELRQNSLLWKKSMVRATSFLRNNLHQANPLIAEMIKLWHRDFEPTKIFDYAEMAGRGTKKYALPEYMGHIQKYIADGSISMRIKWFESVIQLFQQSKFSRFIPKKDNTKKQISFYNCVAYIMKVKYQEYVYKIMEQFTQIMCNPKTNPGFVTDLIYRNSTLQFYPNFKRIRDFNMSIYDQIKDMVLNLERLEHRLYKEYPYTGKILKVDIDDTIVSNYRKKLGFVLDDYWVLPELVVHDLDEQLYLVNGQAQDEIEHFLSTEHSIDEYKGYVVNYHKIALDIPVNISPEIVIGIFEVRRSDTITTLCKQADKLKNMIISRMTNTYLAIGKKLNEEYGTIQTIALTPPVNTRELVNLKIYIEEVKNDVIPEMEERVKVVLSYELFLSDYTLLTGVELKQNGKTFQWVELINYVFAENTKMIEQKTKQLQDLLLNRINKFKIELENYRDQVAAFKQFGDVDLLSLYLNKAQSLDNKLSSALDTIDGFNEEEKHFGWKESSYPLRKTVAEALAPYKKLYDNCSEFLENYEKWMNAKIGTYDPVQIEQDVNIYYRNIVKLERTFVDCPAPLAIAIASVEAFKEHISVVLTLGNLGLKDRHWERISEIIGFPLHPNQNLTLAKIMDYNLDEFVSKFEIVSDGASKETALEKKLHSMEEEWKDLYFSLLPYRDSGTHILSGIDDVQLLLDDHILKTTTMKNSPFIKPFEENIRNWEGKLQLLNDILDYWIKVQITWMYLEPIFSSPDIQTQMPEESRRFNAVDKVWRDMIKEAQKIKKVILAINIDKLLEKLKKSNNLLELIQKGLNDYLEKKRLYFSRFFFLSNNELLEILSETKDPTRVQPHLKKCFEGISKLKFTENLDVVCMMSNEEEIVDLSVIVDTMKARGQVEKWLVDLEISMKLTIREIIKKSLIAYTNYERQEWVIQWPGQAILAVSCTHWTAEVTKAILNYPRGLPRYLNKCNYQIDKIVNLIQGILPHQIRLTLGVLILLDVHAKDAVEDMTRKEVRKINDFNWLCQLRYYWREENLDAIMINASLRYGYEYLGNSPRLVITPLTDRCYRTLFCALQLNLGGATEGPAGTGKTETIKDLAKAVSKKCIVFNCSNSMDYIGLGKLFKGLLCCGAWACFDEFNRISLEVLSVVAQQILTIQRSIQARLTKVHFEGSSLTLDKTCAVFITMNPGYAGRSELPDNLKALFRPLAMMVPDYTIISEIVLFSQGFKLAQSLSVKLVTCYKLCSEQLSSQNHYDFGMRAVKTVLTVAGKLKLKYPEEDENNIVLRSIKDVNFPKFLEHDIPLFEGLMFDLFPGIVLPQSNYSILNTSIEESCKKLNLQCTPYFLEKIQQIYEIMMVRHGFMIVGLPSSGKTSAYKTLANALSIIEEKKLMDEHKVEIIVINPKSITLDQLYGKFDMVTHEWYDGILALGFRQFALSENLNRKWILFDGPIDAIWIESMNTVLDDNKKLCLTSGEIIQLANTTNLIFETMDLDVASPATVSRCGIIHMEPVSLGWECLVQSWIKNLSIYITSHYKQMLQSLILRFSHLILYFLRQCNITEIFTSSNSNLIRSLTNICDTFMDPYSNQDYMKTISQSDFRSQLEGIFFFSCIWSTGATLDADSRVKFNILFRALLEKKFPKKVVQTFKLPIEMCSSPKKPYTNSPPIEYSVFDYRYIIEGQGKGEWKLWSDYVTEAPTIPQGIPFNEIIVPTVDLIRHQVLMSKLITHNKPMMAVGKTGTGKSIYTLNYLFTKIDKTINQSSFMNFSAHTSANLTQDIIMNKLIKRRRGIFGPPVGTKCIIFIDDISMPQKEYYGAQPPIELLRQFLDNFPWYDSKDLVTMSIQDVLLLCAMGPPSVGNSVSPRFSRHFNIVIINEFDETTMVSIFSKILLWHLDTRGFSREFDSCMHQLVNSTMELHKRSLSYLLPTPIKSHYLFNLRDFSKVIQGVMFSVPETIEDAIAMKRLWIHEVLRVYYDRLVNDSDRTWFLGNLHLVCKEFLNENLNDILIHLTSGQCETIGQNELRQLIYCDFSNPKADTRNYMEVLNLNNLRLIVEGYLNEFNNMSKKPMHLVLFKFAIEHLSRICRILKQPRGHALLIGLVGSGRESLARLAAHISEYDLFQVTMTRLYGINEWHEDLKCILSRAVTSLDQHVVFLFDDSEIKNERMIEDINNLLNSGEVPNLYAIDEKIELCDKIRIIDKQRDKSLQTDGSMIAIFNYFIQIIKEQLHIILTFSPIENNFRTRIRQFRSLVQGCTIDWFQNWPADALLAVATHFLDAIDLTEPERKVCVKMCQKFHMSIQVLSIEFEIRLQRKTYVTSVSYLELMSTFKDLLDKKRQEILMAKRRYEVGLEKLQTATDDILIMQEELKDLQPKIMVATGEVKNIMQQVEKKNQEISKIKQLIKKDEEKVHETAEESQKIKYECDFHMEAARPALNAALAALNTLTPNDITNLKSMKNPPKPVKLVMEAVCVIKDAKPEKILDSVTGKTTEDYWPVSKKILNDIKFLEHLISFDKDNISPKIMKVINEKYLSNPEFDPEKIKNASIVAQGLCKWVIAISSYDVVAKEIGPKKLALVEAETIYNKAMVTLNEKREQLVEVEKTMNAVQDDLEESERKMKAFQDESNAVQTKLQRAEDLIGGLCVEKQRWEHMTIHLGKLYLNLTGDILLSSGIIAYLGPFTMDFRNKQIKLWIQDIINNDLICTKHFQLSTVLGNSIDIRAWNIAGLPTDSFSTDNGIIVVNARRSALMIDPQNQANKWIKNMEMDNSLSIIRFTTPNYIKVLEHAISNGQPVLLENIYEELDPLLDPLLLNQIFISGGTYCLKLGDTIIEYNNRFRLYITTKLKNPHYLPDIAVKVVILNFVLTPDGFENQLLNVVVTKDRLDLETEKNQLILQGAENARSLKDIEDNILQVLSSSEGNILEDEEAVNILSSSIMLANESNVKQTEAKITEQTIDKTRHQYRSVAIYCAKLFSIIDSLTNINPMYQYSLTWFVNLFVKAVENSPKRDKIEERTEALNKYFTYSLYVNICRSLLEKDKLLFSLIIVVMQSKEISPEEWLFFLTGGNSLHNTNTIKNNISWLQDKSWDELCRLENLTKFKGIKSDFENNEVKWKQVYDSPLLNLSNFPEPWNTDLNYFQKCLILRIIRHDKIFSAVQYFIASKYALRKINRHKVFLYFLLCLFLFEDESILGSKFIESPPFDLAASFENSSCASPLLLILTPGVDPTTMLFEFAVLSLGQGQGQIASRVIEEGTHTGNWVLLQNCHLDKGWMSELEKICENLSIENTNSEFRLWLTSYPVNYFPVTLLQNSIKITNEPPKGLKANIYKLFTSEPIVNAEFFESCKQSEHFKKLIFSLCFFHALIQERHNYGSIGWNHVYEFNETDLRISIVQLQHFLNEYSNVQFDALRYLIGECNYGGRITDDWDRCCLNTWFQKFYNKQIIKKKNFKFDKSGIYYCPDLKDYEQFIQYIQGLPLITKHHIFGLHKNADLIKERHESELLLNSALSIQSPETILSQNMILAFTTDVLNQLPKHFDTALALKKYPMTYNQSMNTILVQEMDRFNKLLTIIKLTLINLQRAVKGLILMTNELEEVYSSILIGKIPMIWANSSYPSLKPLGSYIKDLIQRLAFFQKWYIQGTPTLFWISGFYFTQAFLTGLQQNFARKFKIPIHLLTFDYKIMDKKVKINSAPENGVYVYGLFLDGARWSNKKSSLQESKPKHLYDKMPTIHIIPIEKENFKLDKVYLCPMYKTTQRKGTLSTTGHSTNFVVTVWIPTMKKPEHWIMRGVALLCQLSQ</sequence>
<dbReference type="FunFam" id="1.10.8.710:FF:000004">
    <property type="entry name" value="Dynein axonemal heavy chain 6"/>
    <property type="match status" value="1"/>
</dbReference>
<evidence type="ECO:0000256" key="8">
    <source>
        <dbReference type="ARBA" id="ARBA00023054"/>
    </source>
</evidence>
<feature type="coiled-coil region" evidence="13">
    <location>
        <begin position="2735"/>
        <end position="2790"/>
    </location>
</feature>
<comment type="similarity">
    <text evidence="2">Belongs to the dynein heavy chain family.</text>
</comment>
<dbReference type="SUPFAM" id="SSF52540">
    <property type="entry name" value="P-loop containing nucleoside triphosphate hydrolases"/>
    <property type="match status" value="4"/>
</dbReference>
<name>A0A5E4MT84_9HEMI</name>
<dbReference type="GO" id="GO:0045505">
    <property type="term" value="F:dynein intermediate chain binding"/>
    <property type="evidence" value="ECO:0007669"/>
    <property type="project" value="InterPro"/>
</dbReference>
<protein>
    <submittedName>
        <fullName evidence="25">Dynein heavy chain, domain-2,Dynein heavy chain domain,Dynein heavy chain, P-loop containing D4</fullName>
    </submittedName>
</protein>
<dbReference type="Pfam" id="PF17852">
    <property type="entry name" value="Dynein_AAA_lid"/>
    <property type="match status" value="1"/>
</dbReference>
<feature type="region of interest" description="Disordered" evidence="14">
    <location>
        <begin position="1"/>
        <end position="26"/>
    </location>
</feature>
<dbReference type="Gene3D" id="3.10.490.20">
    <property type="match status" value="1"/>
</dbReference>
<evidence type="ECO:0000259" key="15">
    <source>
        <dbReference type="Pfam" id="PF03028"/>
    </source>
</evidence>
<evidence type="ECO:0000256" key="5">
    <source>
        <dbReference type="ARBA" id="ARBA00022741"/>
    </source>
</evidence>
<dbReference type="FunFam" id="3.40.50.300:FF:000353">
    <property type="entry name" value="Dynein axonemal heavy chain 1"/>
    <property type="match status" value="1"/>
</dbReference>
<keyword evidence="4" id="KW-0493">Microtubule</keyword>
<comment type="subcellular location">
    <subcellularLocation>
        <location evidence="1">Cytoplasm</location>
        <location evidence="1">Cytoskeleton</location>
        <location evidence="1">Cilium axoneme</location>
    </subcellularLocation>
</comment>
<dbReference type="Gene3D" id="3.20.180.20">
    <property type="entry name" value="Dynein heavy chain, N-terminal domain 2"/>
    <property type="match status" value="1"/>
</dbReference>
<dbReference type="Pfam" id="PF12780">
    <property type="entry name" value="AAA_8"/>
    <property type="match status" value="1"/>
</dbReference>
<dbReference type="InterPro" id="IPR035699">
    <property type="entry name" value="AAA_6"/>
</dbReference>
<evidence type="ECO:0000259" key="21">
    <source>
        <dbReference type="Pfam" id="PF17852"/>
    </source>
</evidence>
<evidence type="ECO:0000256" key="10">
    <source>
        <dbReference type="ARBA" id="ARBA00023175"/>
    </source>
</evidence>
<keyword evidence="5" id="KW-0547">Nucleotide-binding</keyword>
<dbReference type="Gene3D" id="6.10.140.1060">
    <property type="match status" value="1"/>
</dbReference>
<feature type="domain" description="Dynein heavy chain 3 AAA+ lid" evidence="22">
    <location>
        <begin position="2063"/>
        <end position="2150"/>
    </location>
</feature>
<feature type="domain" description="Dynein heavy chain AAA module D4" evidence="19">
    <location>
        <begin position="2222"/>
        <end position="2485"/>
    </location>
</feature>
<dbReference type="Gene3D" id="1.10.8.710">
    <property type="match status" value="1"/>
</dbReference>
<dbReference type="GO" id="GO:0005858">
    <property type="term" value="C:axonemal dynein complex"/>
    <property type="evidence" value="ECO:0007669"/>
    <property type="project" value="UniProtKB-ARBA"/>
</dbReference>
<feature type="domain" description="Dynein heavy chain AAA 5 extension" evidence="21">
    <location>
        <begin position="1693"/>
        <end position="1844"/>
    </location>
</feature>
<dbReference type="InterPro" id="IPR042222">
    <property type="entry name" value="Dynein_2_N"/>
</dbReference>
<evidence type="ECO:0000259" key="24">
    <source>
        <dbReference type="Pfam" id="PF18199"/>
    </source>
</evidence>
<dbReference type="InterPro" id="IPR043160">
    <property type="entry name" value="Dynein_C_barrel"/>
</dbReference>
<accession>A0A5E4MT84</accession>
<feature type="compositionally biased region" description="Basic and acidic residues" evidence="14">
    <location>
        <begin position="1"/>
        <end position="24"/>
    </location>
</feature>
<dbReference type="GO" id="GO:0003341">
    <property type="term" value="P:cilium movement"/>
    <property type="evidence" value="ECO:0007669"/>
    <property type="project" value="UniProtKB-ARBA"/>
</dbReference>
<dbReference type="Gene3D" id="1.20.58.1120">
    <property type="match status" value="1"/>
</dbReference>
<dbReference type="InterPro" id="IPR041228">
    <property type="entry name" value="Dynein_C"/>
</dbReference>
<dbReference type="Pfam" id="PF12777">
    <property type="entry name" value="MT"/>
    <property type="match status" value="1"/>
</dbReference>
<evidence type="ECO:0000313" key="26">
    <source>
        <dbReference type="Proteomes" id="UP000325440"/>
    </source>
</evidence>
<dbReference type="PANTHER" id="PTHR22878:SF70">
    <property type="entry name" value="DYNEIN HEAVY CHAIN 2, AXONEMAL"/>
    <property type="match status" value="1"/>
</dbReference>
<dbReference type="Pfam" id="PF03028">
    <property type="entry name" value="Dynein_heavy"/>
    <property type="match status" value="1"/>
</dbReference>
<dbReference type="Pfam" id="PF17857">
    <property type="entry name" value="AAA_lid_1"/>
    <property type="match status" value="1"/>
</dbReference>
<dbReference type="OrthoDB" id="447173at2759"/>
<evidence type="ECO:0000256" key="14">
    <source>
        <dbReference type="SAM" id="MobiDB-lite"/>
    </source>
</evidence>
<evidence type="ECO:0000256" key="3">
    <source>
        <dbReference type="ARBA" id="ARBA00022490"/>
    </source>
</evidence>
<evidence type="ECO:0000256" key="4">
    <source>
        <dbReference type="ARBA" id="ARBA00022701"/>
    </source>
</evidence>
<dbReference type="FunFam" id="3.20.180.20:FF:000003">
    <property type="entry name" value="Dynein heavy chain 12, axonemal"/>
    <property type="match status" value="1"/>
</dbReference>
<dbReference type="GO" id="GO:0005524">
    <property type="term" value="F:ATP binding"/>
    <property type="evidence" value="ECO:0007669"/>
    <property type="project" value="UniProtKB-KW"/>
</dbReference>
<dbReference type="InterPro" id="IPR024317">
    <property type="entry name" value="Dynein_heavy_chain_D4_dom"/>
</dbReference>
<evidence type="ECO:0000259" key="18">
    <source>
        <dbReference type="Pfam" id="PF12777"/>
    </source>
</evidence>
<dbReference type="Pfam" id="PF18199">
    <property type="entry name" value="Dynein_C"/>
    <property type="match status" value="1"/>
</dbReference>
<gene>
    <name evidence="25" type="ORF">CINCED_3A017707</name>
</gene>
<dbReference type="InterPro" id="IPR043157">
    <property type="entry name" value="Dynein_AAA1S"/>
</dbReference>
<evidence type="ECO:0000259" key="17">
    <source>
        <dbReference type="Pfam" id="PF12774"/>
    </source>
</evidence>
<dbReference type="Pfam" id="PF12775">
    <property type="entry name" value="AAA_7"/>
    <property type="match status" value="1"/>
</dbReference>
<proteinExistence type="inferred from homology"/>
<dbReference type="Pfam" id="PF08393">
    <property type="entry name" value="DHC_N2"/>
    <property type="match status" value="1"/>
</dbReference>
<dbReference type="Proteomes" id="UP000325440">
    <property type="component" value="Unassembled WGS sequence"/>
</dbReference>
<dbReference type="InterPro" id="IPR035706">
    <property type="entry name" value="AAA_9"/>
</dbReference>
<dbReference type="FunFam" id="1.20.920.20:FF:000006">
    <property type="entry name" value="Dynein, axonemal, heavy chain 6"/>
    <property type="match status" value="1"/>
</dbReference>
<dbReference type="InterPro" id="IPR041466">
    <property type="entry name" value="Dynein_AAA5_ext"/>
</dbReference>
<dbReference type="FunFam" id="1.20.1270.280:FF:000001">
    <property type="entry name" value="dynein heavy chain 7, axonemal"/>
    <property type="match status" value="1"/>
</dbReference>
<evidence type="ECO:0000256" key="11">
    <source>
        <dbReference type="ARBA" id="ARBA00023212"/>
    </source>
</evidence>
<dbReference type="Pfam" id="PF18198">
    <property type="entry name" value="AAA_lid_11"/>
    <property type="match status" value="1"/>
</dbReference>
<dbReference type="Gene3D" id="1.20.1270.280">
    <property type="match status" value="1"/>
</dbReference>
<dbReference type="InterPro" id="IPR026983">
    <property type="entry name" value="DHC"/>
</dbReference>
<dbReference type="FunFam" id="1.10.8.1220:FF:000001">
    <property type="entry name" value="Dynein axonemal heavy chain 5"/>
    <property type="match status" value="1"/>
</dbReference>
<dbReference type="Pfam" id="PF12781">
    <property type="entry name" value="AAA_9"/>
    <property type="match status" value="1"/>
</dbReference>
<dbReference type="Gene3D" id="3.40.50.300">
    <property type="entry name" value="P-loop containing nucleotide triphosphate hydrolases"/>
    <property type="match status" value="5"/>
</dbReference>
<dbReference type="InterPro" id="IPR024743">
    <property type="entry name" value="Dynein_HC_stalk"/>
</dbReference>
<dbReference type="FunFam" id="3.40.50.300:FF:002141">
    <property type="entry name" value="Dynein heavy chain"/>
    <property type="match status" value="1"/>
</dbReference>
<reference evidence="25 26" key="1">
    <citation type="submission" date="2019-08" db="EMBL/GenBank/DDBJ databases">
        <authorList>
            <person name="Alioto T."/>
            <person name="Alioto T."/>
            <person name="Gomez Garrido J."/>
        </authorList>
    </citation>
    <scope>NUCLEOTIDE SEQUENCE [LARGE SCALE GENOMIC DNA]</scope>
</reference>
<keyword evidence="10" id="KW-0505">Motor protein</keyword>
<dbReference type="Gene3D" id="1.20.140.100">
    <property type="entry name" value="Dynein heavy chain, N-terminal domain 2"/>
    <property type="match status" value="1"/>
</dbReference>
<dbReference type="FunFam" id="3.10.490.20:FF:000001">
    <property type="entry name" value="dynein heavy chain 7, axonemal"/>
    <property type="match status" value="1"/>
</dbReference>
<keyword evidence="8 13" id="KW-0175">Coiled coil</keyword>
<dbReference type="FunFam" id="1.20.58.1120:FF:000001">
    <property type="entry name" value="dynein heavy chain 2, axonemal"/>
    <property type="match status" value="1"/>
</dbReference>
<organism evidence="25 26">
    <name type="scientific">Cinara cedri</name>
    <dbReference type="NCBI Taxonomy" id="506608"/>
    <lineage>
        <taxon>Eukaryota</taxon>
        <taxon>Metazoa</taxon>
        <taxon>Ecdysozoa</taxon>
        <taxon>Arthropoda</taxon>
        <taxon>Hexapoda</taxon>
        <taxon>Insecta</taxon>
        <taxon>Pterygota</taxon>
        <taxon>Neoptera</taxon>
        <taxon>Paraneoptera</taxon>
        <taxon>Hemiptera</taxon>
        <taxon>Sternorrhyncha</taxon>
        <taxon>Aphidomorpha</taxon>
        <taxon>Aphidoidea</taxon>
        <taxon>Aphididae</taxon>
        <taxon>Lachninae</taxon>
        <taxon>Cinara</taxon>
    </lineage>
</organism>
<dbReference type="InterPro" id="IPR041658">
    <property type="entry name" value="AAA_lid_11"/>
</dbReference>
<dbReference type="GO" id="GO:0051959">
    <property type="term" value="F:dynein light intermediate chain binding"/>
    <property type="evidence" value="ECO:0007669"/>
    <property type="project" value="InterPro"/>
</dbReference>
<dbReference type="EMBL" id="CABPRJ010001016">
    <property type="protein sequence ID" value="VVC34816.1"/>
    <property type="molecule type" value="Genomic_DNA"/>
</dbReference>
<dbReference type="Pfam" id="PF12774">
    <property type="entry name" value="AAA_6"/>
    <property type="match status" value="1"/>
</dbReference>
<dbReference type="Gene3D" id="1.10.287.2620">
    <property type="match status" value="1"/>
</dbReference>
<evidence type="ECO:0000256" key="7">
    <source>
        <dbReference type="ARBA" id="ARBA00023017"/>
    </source>
</evidence>
<evidence type="ECO:0000313" key="25">
    <source>
        <dbReference type="EMBL" id="VVC34816.1"/>
    </source>
</evidence>
<dbReference type="Gene3D" id="1.10.472.130">
    <property type="match status" value="1"/>
</dbReference>
<evidence type="ECO:0000256" key="12">
    <source>
        <dbReference type="ARBA" id="ARBA00023273"/>
    </source>
</evidence>
<dbReference type="FunFam" id="1.20.140.100:FF:000004">
    <property type="entry name" value="Dynein axonemal heavy chain 6"/>
    <property type="match status" value="1"/>
</dbReference>
<dbReference type="Gene3D" id="1.10.8.1220">
    <property type="match status" value="1"/>
</dbReference>
<dbReference type="InterPro" id="IPR004273">
    <property type="entry name" value="Dynein_heavy_D6_P-loop"/>
</dbReference>
<dbReference type="FunFam" id="1.10.287.2620:FF:000002">
    <property type="entry name" value="Dynein heavy chain 2, axonemal"/>
    <property type="match status" value="1"/>
</dbReference>
<keyword evidence="26" id="KW-1185">Reference proteome</keyword>
<feature type="domain" description="Dynein heavy chain coiled coil stalk" evidence="18">
    <location>
        <begin position="2499"/>
        <end position="2845"/>
    </location>
</feature>
<dbReference type="FunFam" id="1.20.920.30:FF:000002">
    <property type="entry name" value="Dynein axonemal heavy chain 3"/>
    <property type="match status" value="1"/>
</dbReference>
<dbReference type="Gene3D" id="1.10.8.720">
    <property type="entry name" value="Region D6 of dynein motor"/>
    <property type="match status" value="1"/>
</dbReference>
<dbReference type="FunFam" id="3.40.50.300:FF:000362">
    <property type="entry name" value="Dynein, axonemal, heavy chain 6"/>
    <property type="match status" value="1"/>
</dbReference>
<evidence type="ECO:0000259" key="23">
    <source>
        <dbReference type="Pfam" id="PF18198"/>
    </source>
</evidence>
<keyword evidence="6" id="KW-0067">ATP-binding</keyword>
<dbReference type="InterPro" id="IPR013602">
    <property type="entry name" value="Dynein_heavy_linker"/>
</dbReference>
<dbReference type="FunFam" id="3.40.50.300:FF:000063">
    <property type="entry name" value="dynein heavy chain 6, axonemal"/>
    <property type="match status" value="1"/>
</dbReference>
<dbReference type="Gene3D" id="1.20.920.30">
    <property type="match status" value="1"/>
</dbReference>
<feature type="domain" description="Dynein heavy chain region D6 P-loop" evidence="15">
    <location>
        <begin position="3363"/>
        <end position="3466"/>
    </location>
</feature>
<keyword evidence="12" id="KW-0966">Cell projection</keyword>
<evidence type="ECO:0000259" key="20">
    <source>
        <dbReference type="Pfam" id="PF12781"/>
    </source>
</evidence>
<evidence type="ECO:0000259" key="19">
    <source>
        <dbReference type="Pfam" id="PF12780"/>
    </source>
</evidence>
<evidence type="ECO:0000259" key="22">
    <source>
        <dbReference type="Pfam" id="PF17857"/>
    </source>
</evidence>
<dbReference type="GO" id="GO:0008569">
    <property type="term" value="F:minus-end-directed microtubule motor activity"/>
    <property type="evidence" value="ECO:0007669"/>
    <property type="project" value="InterPro"/>
</dbReference>
<dbReference type="Gene3D" id="1.20.920.20">
    <property type="match status" value="1"/>
</dbReference>
<feature type="domain" description="Dynein heavy chain linker" evidence="16">
    <location>
        <begin position="671"/>
        <end position="1072"/>
    </location>
</feature>
<evidence type="ECO:0000256" key="9">
    <source>
        <dbReference type="ARBA" id="ARBA00023069"/>
    </source>
</evidence>
<feature type="domain" description="Dynein heavy chain hydrolytic ATP-binding dynein motor region" evidence="17">
    <location>
        <begin position="1200"/>
        <end position="1526"/>
    </location>
</feature>
<feature type="domain" description="Dynein heavy chain C-terminal" evidence="24">
    <location>
        <begin position="3647"/>
        <end position="3943"/>
    </location>
</feature>
<feature type="domain" description="Dynein heavy chain ATP-binding dynein motor region" evidence="20">
    <location>
        <begin position="2872"/>
        <end position="3090"/>
    </location>
</feature>
<dbReference type="FunFam" id="3.40.50.300:FF:001145">
    <property type="entry name" value="Putative dynein heavy chain"/>
    <property type="match status" value="1"/>
</dbReference>
<evidence type="ECO:0000256" key="1">
    <source>
        <dbReference type="ARBA" id="ARBA00004430"/>
    </source>
</evidence>
<dbReference type="PANTHER" id="PTHR22878">
    <property type="entry name" value="DYNEIN HEAVY CHAIN 6, AXONEMAL-LIKE-RELATED"/>
    <property type="match status" value="1"/>
</dbReference>
<keyword evidence="3" id="KW-0963">Cytoplasm</keyword>
<dbReference type="InterPro" id="IPR041589">
    <property type="entry name" value="DNAH3_AAA_lid_1"/>
</dbReference>
<keyword evidence="7" id="KW-0243">Dynein</keyword>
<dbReference type="GO" id="GO:0005874">
    <property type="term" value="C:microtubule"/>
    <property type="evidence" value="ECO:0007669"/>
    <property type="project" value="UniProtKB-KW"/>
</dbReference>
<dbReference type="InterPro" id="IPR042219">
    <property type="entry name" value="AAA_lid_11_sf"/>
</dbReference>
<feature type="coiled-coil region" evidence="13">
    <location>
        <begin position="2535"/>
        <end position="2569"/>
    </location>
</feature>